<feature type="domain" description="MobA/MobL protein" evidence="4">
    <location>
        <begin position="27"/>
        <end position="215"/>
    </location>
</feature>
<evidence type="ECO:0000256" key="3">
    <source>
        <dbReference type="SAM" id="MobiDB-lite"/>
    </source>
</evidence>
<organism evidence="5 6">
    <name type="scientific">Xanthomonas bonasiae</name>
    <dbReference type="NCBI Taxonomy" id="2810351"/>
    <lineage>
        <taxon>Bacteria</taxon>
        <taxon>Pseudomonadati</taxon>
        <taxon>Pseudomonadota</taxon>
        <taxon>Gammaproteobacteria</taxon>
        <taxon>Lysobacterales</taxon>
        <taxon>Lysobacteraceae</taxon>
        <taxon>Xanthomonas</taxon>
    </lineage>
</organism>
<feature type="region of interest" description="Disordered" evidence="3">
    <location>
        <begin position="188"/>
        <end position="237"/>
    </location>
</feature>
<name>A0ABS3B992_9XANT</name>
<evidence type="ECO:0000259" key="4">
    <source>
        <dbReference type="Pfam" id="PF03389"/>
    </source>
</evidence>
<keyword evidence="2" id="KW-0184">Conjugation</keyword>
<comment type="similarity">
    <text evidence="1">Belongs to the MobA/MobL family.</text>
</comment>
<dbReference type="EMBL" id="JAFIWB010000046">
    <property type="protein sequence ID" value="MBN6104910.1"/>
    <property type="molecule type" value="Genomic_DNA"/>
</dbReference>
<gene>
    <name evidence="5" type="ORF">JR064_22355</name>
</gene>
<evidence type="ECO:0000313" key="6">
    <source>
        <dbReference type="Proteomes" id="UP000695802"/>
    </source>
</evidence>
<accession>A0ABS3B992</accession>
<evidence type="ECO:0000256" key="1">
    <source>
        <dbReference type="ARBA" id="ARBA00010873"/>
    </source>
</evidence>
<protein>
    <submittedName>
        <fullName evidence="5">MobA/MobL family protein</fullName>
    </submittedName>
</protein>
<feature type="region of interest" description="Disordered" evidence="3">
    <location>
        <begin position="141"/>
        <end position="163"/>
    </location>
</feature>
<reference evidence="5 6" key="1">
    <citation type="submission" date="2021-02" db="EMBL/GenBank/DDBJ databases">
        <title>Taxonomically Unique Crown Gall-Associated Xanthomonas Stains Have Deficiency in Virulence Repertories.</title>
        <authorList>
            <person name="Mafakheri H."/>
            <person name="Taghavi S.M."/>
            <person name="Dimkic I."/>
            <person name="Nemanja K."/>
            <person name="Osdaghi E."/>
        </authorList>
    </citation>
    <scope>NUCLEOTIDE SEQUENCE [LARGE SCALE GENOMIC DNA]</scope>
    <source>
        <strain evidence="5 6">FX4</strain>
    </source>
</reference>
<dbReference type="RefSeq" id="WP_206231192.1">
    <property type="nucleotide sequence ID" value="NZ_JAFIWB010000046.1"/>
</dbReference>
<evidence type="ECO:0000256" key="2">
    <source>
        <dbReference type="ARBA" id="ARBA00022971"/>
    </source>
</evidence>
<feature type="compositionally biased region" description="Basic and acidic residues" evidence="3">
    <location>
        <begin position="191"/>
        <end position="211"/>
    </location>
</feature>
<keyword evidence="6" id="KW-1185">Reference proteome</keyword>
<dbReference type="Pfam" id="PF03389">
    <property type="entry name" value="MobA_MobL"/>
    <property type="match status" value="1"/>
</dbReference>
<dbReference type="Gene3D" id="3.30.930.30">
    <property type="match status" value="1"/>
</dbReference>
<dbReference type="Proteomes" id="UP000695802">
    <property type="component" value="Unassembled WGS sequence"/>
</dbReference>
<sequence>MTYHVQIKSGRKGTATEHARYDARLGKWKKREDLVSFEFDNLPEWAESDPIKFWKMADKHERRNGAVYREAIIALPNVLSSEQNLELSRKLADVVAPNRPRQIAIHEVDAALGGVTNPHMHLMYSDRLLDDIERPPEYFFRRYNPRRPAQGGSRKASGGKTRQEMREELIATRERIAEVQNETLARAGHNIRVDHRSHQARGIDRTPERHLGHARVKQMTAEERKRFTATRSSETKK</sequence>
<proteinExistence type="inferred from homology"/>
<dbReference type="InterPro" id="IPR005053">
    <property type="entry name" value="MobA_MobL"/>
</dbReference>
<comment type="caution">
    <text evidence="5">The sequence shown here is derived from an EMBL/GenBank/DDBJ whole genome shotgun (WGS) entry which is preliminary data.</text>
</comment>
<evidence type="ECO:0000313" key="5">
    <source>
        <dbReference type="EMBL" id="MBN6104910.1"/>
    </source>
</evidence>